<evidence type="ECO:0000256" key="22">
    <source>
        <dbReference type="ARBA" id="ARBA00033117"/>
    </source>
</evidence>
<dbReference type="InterPro" id="IPR016244">
    <property type="entry name" value="Tyr_kinase_HGF/MSP_rcpt"/>
</dbReference>
<dbReference type="OMA" id="DEEPGQC"/>
<keyword evidence="6" id="KW-0808">Transferase</keyword>
<dbReference type="PRINTS" id="PR00109">
    <property type="entry name" value="TYRKINASE"/>
</dbReference>
<dbReference type="PROSITE" id="PS00107">
    <property type="entry name" value="PROTEIN_KINASE_ATP"/>
    <property type="match status" value="1"/>
</dbReference>
<keyword evidence="15 30" id="KW-0472">Membrane</keyword>
<evidence type="ECO:0000256" key="9">
    <source>
        <dbReference type="ARBA" id="ARBA00022737"/>
    </source>
</evidence>
<feature type="disulfide bond" evidence="26">
    <location>
        <begin position="199"/>
        <end position="202"/>
    </location>
</feature>
<dbReference type="InterPro" id="IPR013783">
    <property type="entry name" value="Ig-like_fold"/>
</dbReference>
<dbReference type="PROSITE" id="PS51004">
    <property type="entry name" value="SEMA"/>
    <property type="match status" value="1"/>
</dbReference>
<evidence type="ECO:0000256" key="15">
    <source>
        <dbReference type="ARBA" id="ARBA00023136"/>
    </source>
</evidence>
<feature type="modified residue" description="Phosphotyrosine; by autocatalysis" evidence="27">
    <location>
        <position position="1392"/>
    </location>
</feature>
<dbReference type="InterPro" id="IPR014756">
    <property type="entry name" value="Ig_E-set"/>
</dbReference>
<feature type="binding site" evidence="25">
    <location>
        <begin position="1120"/>
        <end position="1128"/>
    </location>
    <ligand>
        <name>ATP</name>
        <dbReference type="ChEBI" id="CHEBI:30616"/>
    </ligand>
</feature>
<dbReference type="CDD" id="cd05058">
    <property type="entry name" value="PTKc_Met_Ron"/>
    <property type="match status" value="1"/>
</dbReference>
<feature type="binding site" evidence="25 29">
    <location>
        <position position="1146"/>
    </location>
    <ligand>
        <name>ATP</name>
        <dbReference type="ChEBI" id="CHEBI:30616"/>
    </ligand>
</feature>
<proteinExistence type="inferred from homology"/>
<evidence type="ECO:0000259" key="31">
    <source>
        <dbReference type="PROSITE" id="PS50011"/>
    </source>
</evidence>
<comment type="caution">
    <text evidence="33">The sequence shown here is derived from an EMBL/GenBank/DDBJ whole genome shotgun (WGS) entry which is preliminary data.</text>
</comment>
<feature type="domain" description="Sema" evidence="32">
    <location>
        <begin position="55"/>
        <end position="545"/>
    </location>
</feature>
<dbReference type="SMART" id="SM00630">
    <property type="entry name" value="Sema"/>
    <property type="match status" value="1"/>
</dbReference>
<feature type="disulfide bond" evidence="26">
    <location>
        <begin position="556"/>
        <end position="591"/>
    </location>
</feature>
<feature type="binding site" evidence="25">
    <location>
        <position position="1244"/>
    </location>
    <ligand>
        <name>ATP</name>
        <dbReference type="ChEBI" id="CHEBI:30616"/>
    </ligand>
</feature>
<keyword evidence="9" id="KW-0677">Repeat</keyword>
<dbReference type="InterPro" id="IPR000719">
    <property type="entry name" value="Prot_kinase_dom"/>
</dbReference>
<dbReference type="SUPFAM" id="SSF103575">
    <property type="entry name" value="Plexin repeat"/>
    <property type="match status" value="1"/>
</dbReference>
<dbReference type="SMART" id="SM00423">
    <property type="entry name" value="PSI"/>
    <property type="match status" value="1"/>
</dbReference>
<comment type="caution">
    <text evidence="28">Lacks conserved residue(s) required for the propagation of feature annotation.</text>
</comment>
<evidence type="ECO:0000256" key="20">
    <source>
        <dbReference type="ARBA" id="ARBA00030820"/>
    </source>
</evidence>
<dbReference type="GO" id="GO:0004714">
    <property type="term" value="F:transmembrane receptor protein tyrosine kinase activity"/>
    <property type="evidence" value="ECO:0007669"/>
    <property type="project" value="UniProtKB-EC"/>
</dbReference>
<dbReference type="InterPro" id="IPR011009">
    <property type="entry name" value="Kinase-like_dom_sf"/>
</dbReference>
<dbReference type="FunFam" id="2.130.10.10:FF:000088">
    <property type="entry name" value="Hepatocyte growth factor receptor"/>
    <property type="match status" value="1"/>
</dbReference>
<dbReference type="PROSITE" id="PS50011">
    <property type="entry name" value="PROTEIN_KINASE_DOM"/>
    <property type="match status" value="1"/>
</dbReference>
<evidence type="ECO:0000256" key="18">
    <source>
        <dbReference type="ARBA" id="ARBA00023170"/>
    </source>
</evidence>
<evidence type="ECO:0000256" key="3">
    <source>
        <dbReference type="ARBA" id="ARBA00011902"/>
    </source>
</evidence>
<keyword evidence="17 26" id="KW-1015">Disulfide bond</keyword>
<feature type="modified residue" description="Phosphotyrosine; by autocatalysis" evidence="27">
    <location>
        <position position="1385"/>
    </location>
</feature>
<evidence type="ECO:0000256" key="11">
    <source>
        <dbReference type="ARBA" id="ARBA00022777"/>
    </source>
</evidence>
<dbReference type="Gene3D" id="1.10.510.10">
    <property type="entry name" value="Transferase(Phosphotransferase) domain 1"/>
    <property type="match status" value="1"/>
</dbReference>
<evidence type="ECO:0000256" key="19">
    <source>
        <dbReference type="ARBA" id="ARBA00023180"/>
    </source>
</evidence>
<keyword evidence="10 25" id="KW-0547">Nucleotide-binding</keyword>
<sequence>MQVKLCDVASQVDLDFDSVNSQLMALSTMNHQSSISFLLIIFGSLMAQQSNGECGPTEKYADLNLKVQYNFLNFTSETLIQNLVLHNQHIYIGAINTIYVVNSNLEKLSEFKTGPVLESLKCSPCGNCKNNETSSDHVWRNNTNMVLLIETFYGDQLIHCGSTRNGVCFLHNLQHDNPANISNNVQCLYSRFNNEPNKCPDCIASPLGTKVLMIEQDGFLKLYTGATLSSAPLAFQLHSMSLKRLKESEDGFQFLTDHSYMDVSPKFRDAYPIKYLYAFESGDYVYFLTVQHESLSTQASHTKIIRLRRSDPYLHSYMEMPMECIISERRKKRSSNIEVFNILQAAFVTKPGADFADQLGVSVEDDVLFAVFAQSRPESSKTTNKSAVCAFSVKYINQLFENFIDKCCRRGLSKGLHHFYNGADRYCVNKSSSAKETHCGGISDQLQMESTTPLQRLDLFLGQFQYVLLTSIAVFTQGKVTIANLGTVDGRIMQVVISRTERLTPHVNFQLDSSSVSPEVIVEQSGSEEGFIVVITGKKISRIPLTGPGCDNFLSCSKCLTAPYFMRCGWCDGRCSRIQECTNQMWAQNICPPVISEISPVSAPFEGGTSLSICGKDFGAMKTGKINAKMIAIEVGNASCKLDAKRSNRNRLLCTLEAVNATQDYNPISVNLTLNKSLTTLAYGFHIVNPAIRHISPTHGPKSGGSTLTLTGKYLNCGSRREVLIGEKPCELKSISETRIECTTPAHTTALTHSVVLKIDSAIREVKNAFMYVENPSIHNIYPVWSFSSGGSTVTVKGANLNFVQSPLMVITVQQIPKTFHVMCRYVDDLEVIYCKTPALDPFKLTQPIQGKAAFIFDNVTVGSFDFGYTEDPLFQTFKVPKEIRKGGSNTLEIKFQGAQIRPEAVDGKILTIGNESCEHIHLKPNTLICIIPPKLLSSRRELNVEWKKANSSIHLGKVIILENNNLITLTGVIVVILLLLLLLGAFIWRYRKKQMKDANPDVVRYDGRMHTLHLDRLVSTRVRNSITTEMISHDSSDYRTTLHEDQFQNLAQTASHRQAQFSHSDLTCIVSSGDSDSTIPLLQNNMNINFCSLDSELLKEVQHMIISTDQLTTHTTQVIGRGHFGCVFHGTLQSQDGNSIHCAVKSLNRITCLEQVAQFLKEGLIMKDFKHINVLSLLGICLPNQGSPLVVLPYMKHGDLRNFIRNESHNPTVKDLISFGLHVAKGMEYLASKKFVHRDLAARNCMLDENYTVKVADFGLARDIYEKEYYSINNKSGAKLPVKWMALESLQTQKFTTKSDVWSFGVLLWELMTRGAPPYPDVDTFDVTVYLLQGRRLLQPEYCPDSLYEVMLKCWHPRLETRPTFSEVVSKISSIISNFTGDHYIQLNTTYVNINSGVPYPPVYSPEDSLDSDAHV</sequence>
<name>A0A401S805_CHIPU</name>
<keyword evidence="8" id="KW-0732">Signal</keyword>
<dbReference type="InterPro" id="IPR002165">
    <property type="entry name" value="Plexin_repeat"/>
</dbReference>
<dbReference type="FunFam" id="1.10.510.10:FF:000093">
    <property type="entry name" value="Hepatocyte growth factor receptor"/>
    <property type="match status" value="1"/>
</dbReference>
<accession>A0A401S805</accession>
<reference evidence="33 34" key="1">
    <citation type="journal article" date="2018" name="Nat. Ecol. Evol.">
        <title>Shark genomes provide insights into elasmobranch evolution and the origin of vertebrates.</title>
        <authorList>
            <person name="Hara Y"/>
            <person name="Yamaguchi K"/>
            <person name="Onimaru K"/>
            <person name="Kadota M"/>
            <person name="Koyanagi M"/>
            <person name="Keeley SD"/>
            <person name="Tatsumi K"/>
            <person name="Tanaka K"/>
            <person name="Motone F"/>
            <person name="Kageyama Y"/>
            <person name="Nozu R"/>
            <person name="Adachi N"/>
            <person name="Nishimura O"/>
            <person name="Nakagawa R"/>
            <person name="Tanegashima C"/>
            <person name="Kiyatake I"/>
            <person name="Matsumoto R"/>
            <person name="Murakumo K"/>
            <person name="Nishida K"/>
            <person name="Terakita A"/>
            <person name="Kuratani S"/>
            <person name="Sato K"/>
            <person name="Hyodo S Kuraku.S."/>
        </authorList>
    </citation>
    <scope>NUCLEOTIDE SEQUENCE [LARGE SCALE GENOMIC DNA]</scope>
</reference>
<dbReference type="Pfam" id="PF01437">
    <property type="entry name" value="PSI"/>
    <property type="match status" value="1"/>
</dbReference>
<protein>
    <recommendedName>
        <fullName evidence="4">Hepatocyte growth factor receptor</fullName>
        <ecNumber evidence="3">2.7.10.1</ecNumber>
    </recommendedName>
    <alternativeName>
        <fullName evidence="23">HGF/SF receptor</fullName>
    </alternativeName>
    <alternativeName>
        <fullName evidence="22">Proto-oncogene c-Met</fullName>
    </alternativeName>
    <alternativeName>
        <fullName evidence="20">Scatter factor receptor</fullName>
    </alternativeName>
    <alternativeName>
        <fullName evidence="21">Tyrosine-protein kinase Met</fullName>
    </alternativeName>
</protein>
<dbReference type="Proteomes" id="UP000287033">
    <property type="component" value="Unassembled WGS sequence"/>
</dbReference>
<gene>
    <name evidence="33" type="ORF">chiPu_0004949</name>
</gene>
<keyword evidence="16" id="KW-0829">Tyrosine-protein kinase</keyword>
<evidence type="ECO:0000256" key="4">
    <source>
        <dbReference type="ARBA" id="ARBA00019839"/>
    </source>
</evidence>
<dbReference type="PANTHER" id="PTHR22625">
    <property type="entry name" value="PLEXIN"/>
    <property type="match status" value="1"/>
</dbReference>
<comment type="subcellular location">
    <subcellularLocation>
        <location evidence="1">Membrane</location>
        <topology evidence="1">Single-pass type I membrane protein</topology>
    </subcellularLocation>
</comment>
<keyword evidence="34" id="KW-1185">Reference proteome</keyword>
<keyword evidence="14 30" id="KW-1133">Transmembrane helix</keyword>
<dbReference type="GO" id="GO:0002116">
    <property type="term" value="C:semaphorin receptor complex"/>
    <property type="evidence" value="ECO:0007669"/>
    <property type="project" value="TreeGrafter"/>
</dbReference>
<keyword evidence="13" id="KW-0832">Ubl conjugation</keyword>
<evidence type="ECO:0000256" key="21">
    <source>
        <dbReference type="ARBA" id="ARBA00033031"/>
    </source>
</evidence>
<dbReference type="STRING" id="137246.A0A401S805"/>
<evidence type="ECO:0000256" key="5">
    <source>
        <dbReference type="ARBA" id="ARBA00022553"/>
    </source>
</evidence>
<dbReference type="GO" id="GO:0048513">
    <property type="term" value="P:animal organ development"/>
    <property type="evidence" value="ECO:0007669"/>
    <property type="project" value="UniProtKB-ARBA"/>
</dbReference>
<feature type="disulfide bond" evidence="26">
    <location>
        <begin position="125"/>
        <end position="128"/>
    </location>
</feature>
<dbReference type="InterPro" id="IPR008266">
    <property type="entry name" value="Tyr_kinase_AS"/>
</dbReference>
<evidence type="ECO:0000256" key="1">
    <source>
        <dbReference type="ARBA" id="ARBA00004479"/>
    </source>
</evidence>
<feature type="modified residue" description="Phosphotyrosine; by autocatalysis" evidence="27">
    <location>
        <position position="1271"/>
    </location>
</feature>
<dbReference type="Pfam" id="PF01833">
    <property type="entry name" value="TIG"/>
    <property type="match status" value="3"/>
</dbReference>
<dbReference type="PANTHER" id="PTHR22625:SF61">
    <property type="entry name" value="HEPATOCYTE GROWTH FACTOR RECEPTOR"/>
    <property type="match status" value="1"/>
</dbReference>
<dbReference type="InterPro" id="IPR017441">
    <property type="entry name" value="Protein_kinase_ATP_BS"/>
</dbReference>
<feature type="active site" description="Proton acceptor" evidence="24">
    <location>
        <position position="1240"/>
    </location>
</feature>
<dbReference type="InterPro" id="IPR036352">
    <property type="entry name" value="Semap_dom_sf"/>
</dbReference>
<dbReference type="InterPro" id="IPR001245">
    <property type="entry name" value="Ser-Thr/Tyr_kinase_cat_dom"/>
</dbReference>
<evidence type="ECO:0000256" key="10">
    <source>
        <dbReference type="ARBA" id="ARBA00022741"/>
    </source>
</evidence>
<evidence type="ECO:0000256" key="7">
    <source>
        <dbReference type="ARBA" id="ARBA00022692"/>
    </source>
</evidence>
<evidence type="ECO:0000313" key="34">
    <source>
        <dbReference type="Proteomes" id="UP000287033"/>
    </source>
</evidence>
<evidence type="ECO:0000256" key="17">
    <source>
        <dbReference type="ARBA" id="ARBA00023157"/>
    </source>
</evidence>
<feature type="disulfide bond" evidence="26">
    <location>
        <begin position="160"/>
        <end position="168"/>
    </location>
</feature>
<evidence type="ECO:0000256" key="25">
    <source>
        <dbReference type="PIRSR" id="PIRSR000617-2"/>
    </source>
</evidence>
<feature type="disulfide bond" evidence="26">
    <location>
        <begin position="324"/>
        <end position="389"/>
    </location>
</feature>
<keyword evidence="7 30" id="KW-0812">Transmembrane</keyword>
<dbReference type="CDD" id="cd01179">
    <property type="entry name" value="IPT_plexin_repeat2"/>
    <property type="match status" value="1"/>
</dbReference>
<dbReference type="Pfam" id="PF07714">
    <property type="entry name" value="PK_Tyr_Ser-Thr"/>
    <property type="match status" value="1"/>
</dbReference>
<feature type="modified residue" description="Phosphotyrosine; by autocatalysis" evidence="27">
    <location>
        <position position="1270"/>
    </location>
</feature>
<keyword evidence="12 25" id="KW-0067">ATP-binding</keyword>
<dbReference type="SUPFAM" id="SSF101912">
    <property type="entry name" value="Sema domain"/>
    <property type="match status" value="1"/>
</dbReference>
<evidence type="ECO:0000256" key="27">
    <source>
        <dbReference type="PIRSR" id="PIRSR000617-4"/>
    </source>
</evidence>
<dbReference type="InterPro" id="IPR002909">
    <property type="entry name" value="IPT_dom"/>
</dbReference>
<dbReference type="Gene3D" id="3.30.200.20">
    <property type="entry name" value="Phosphorylase Kinase, domain 1"/>
    <property type="match status" value="1"/>
</dbReference>
<evidence type="ECO:0000256" key="2">
    <source>
        <dbReference type="ARBA" id="ARBA00010297"/>
    </source>
</evidence>
<evidence type="ECO:0000256" key="8">
    <source>
        <dbReference type="ARBA" id="ARBA00022729"/>
    </source>
</evidence>
<evidence type="ECO:0000256" key="29">
    <source>
        <dbReference type="PROSITE-ProRule" id="PRU10141"/>
    </source>
</evidence>
<feature type="transmembrane region" description="Helical" evidence="30">
    <location>
        <begin position="967"/>
        <end position="989"/>
    </location>
</feature>
<evidence type="ECO:0000256" key="14">
    <source>
        <dbReference type="ARBA" id="ARBA00022989"/>
    </source>
</evidence>
<evidence type="ECO:0000256" key="6">
    <source>
        <dbReference type="ARBA" id="ARBA00022679"/>
    </source>
</evidence>
<dbReference type="GO" id="GO:0007169">
    <property type="term" value="P:cell surface receptor protein tyrosine kinase signaling pathway"/>
    <property type="evidence" value="ECO:0007669"/>
    <property type="project" value="InterPro"/>
</dbReference>
<evidence type="ECO:0000256" key="16">
    <source>
        <dbReference type="ARBA" id="ARBA00023137"/>
    </source>
</evidence>
<dbReference type="InterPro" id="IPR020635">
    <property type="entry name" value="Tyr_kinase_cat_dom"/>
</dbReference>
<dbReference type="EC" id="2.7.10.1" evidence="3"/>
<dbReference type="GO" id="GO:0010468">
    <property type="term" value="P:regulation of gene expression"/>
    <property type="evidence" value="ECO:0007669"/>
    <property type="project" value="UniProtKB-ARBA"/>
</dbReference>
<evidence type="ECO:0000259" key="32">
    <source>
        <dbReference type="PROSITE" id="PS51004"/>
    </source>
</evidence>
<dbReference type="PIRSF" id="PIRSF000617">
    <property type="entry name" value="TyrPK_HGF-R"/>
    <property type="match status" value="1"/>
</dbReference>
<feature type="binding site" evidence="25">
    <location>
        <begin position="1193"/>
        <end position="1196"/>
    </location>
    <ligand>
        <name>ATP</name>
        <dbReference type="ChEBI" id="CHEBI:30616"/>
    </ligand>
</feature>
<dbReference type="Gene3D" id="2.60.40.10">
    <property type="entry name" value="Immunoglobulins"/>
    <property type="match status" value="3"/>
</dbReference>
<keyword evidence="11" id="KW-0418">Kinase</keyword>
<keyword evidence="5" id="KW-0597">Phosphoprotein</keyword>
<dbReference type="GO" id="GO:0017154">
    <property type="term" value="F:semaphorin receptor activity"/>
    <property type="evidence" value="ECO:0007669"/>
    <property type="project" value="InterPro"/>
</dbReference>
<dbReference type="GO" id="GO:0005886">
    <property type="term" value="C:plasma membrane"/>
    <property type="evidence" value="ECO:0007669"/>
    <property type="project" value="TreeGrafter"/>
</dbReference>
<evidence type="ECO:0000256" key="30">
    <source>
        <dbReference type="SAM" id="Phobius"/>
    </source>
</evidence>
<evidence type="ECO:0000256" key="12">
    <source>
        <dbReference type="ARBA" id="ARBA00022840"/>
    </source>
</evidence>
<dbReference type="InterPro" id="IPR001627">
    <property type="entry name" value="Semap_dom"/>
</dbReference>
<dbReference type="SUPFAM" id="SSF56112">
    <property type="entry name" value="Protein kinase-like (PK-like)"/>
    <property type="match status" value="1"/>
</dbReference>
<evidence type="ECO:0000256" key="24">
    <source>
        <dbReference type="PIRSR" id="PIRSR000617-1"/>
    </source>
</evidence>
<dbReference type="GO" id="GO:0005524">
    <property type="term" value="F:ATP binding"/>
    <property type="evidence" value="ECO:0007669"/>
    <property type="project" value="UniProtKB-UniRule"/>
</dbReference>
<dbReference type="InterPro" id="IPR031148">
    <property type="entry name" value="Plexin"/>
</dbReference>
<dbReference type="OrthoDB" id="9985181at2759"/>
<dbReference type="InterPro" id="IPR015943">
    <property type="entry name" value="WD40/YVTN_repeat-like_dom_sf"/>
</dbReference>
<feature type="domain" description="Protein kinase" evidence="31">
    <location>
        <begin position="1114"/>
        <end position="1377"/>
    </location>
</feature>
<evidence type="ECO:0000256" key="23">
    <source>
        <dbReference type="ARBA" id="ARBA00033136"/>
    </source>
</evidence>
<keyword evidence="19" id="KW-0325">Glycoprotein</keyword>
<dbReference type="Pfam" id="PF01403">
    <property type="entry name" value="Sema"/>
    <property type="match status" value="1"/>
</dbReference>
<dbReference type="SMART" id="SM00219">
    <property type="entry name" value="TyrKc"/>
    <property type="match status" value="1"/>
</dbReference>
<dbReference type="FunFam" id="3.30.200.20:FF:000188">
    <property type="entry name" value="Hepatocyte growth factor receptor"/>
    <property type="match status" value="1"/>
</dbReference>
<comment type="similarity">
    <text evidence="2">Belongs to the plexin family.</text>
</comment>
<dbReference type="Gene3D" id="2.130.10.10">
    <property type="entry name" value="YVTN repeat-like/Quinoprotein amine dehydrogenase"/>
    <property type="match status" value="1"/>
</dbReference>
<dbReference type="SUPFAM" id="SSF81296">
    <property type="entry name" value="E set domains"/>
    <property type="match status" value="3"/>
</dbReference>
<keyword evidence="18" id="KW-0675">Receptor</keyword>
<evidence type="ECO:0000256" key="13">
    <source>
        <dbReference type="ARBA" id="ARBA00022843"/>
    </source>
</evidence>
<dbReference type="SMART" id="SM00429">
    <property type="entry name" value="IPT"/>
    <property type="match status" value="4"/>
</dbReference>
<feature type="disulfide bond" evidence="26">
    <location>
        <begin position="550"/>
        <end position="568"/>
    </location>
</feature>
<evidence type="ECO:0000313" key="33">
    <source>
        <dbReference type="EMBL" id="GCC26532.1"/>
    </source>
</evidence>
<dbReference type="GO" id="GO:0030334">
    <property type="term" value="P:regulation of cell migration"/>
    <property type="evidence" value="ECO:0007669"/>
    <property type="project" value="TreeGrafter"/>
</dbReference>
<dbReference type="FunFam" id="3.30.1680.10:FF:000006">
    <property type="entry name" value="Macrophage-stimulating 1 receptor b"/>
    <property type="match status" value="1"/>
</dbReference>
<dbReference type="EMBL" id="BEZZ01000127">
    <property type="protein sequence ID" value="GCC26532.1"/>
    <property type="molecule type" value="Genomic_DNA"/>
</dbReference>
<dbReference type="InterPro" id="IPR016201">
    <property type="entry name" value="PSI"/>
</dbReference>
<dbReference type="FunFam" id="2.60.40.10:FF:000213">
    <property type="entry name" value="Hepatocyte growth factor receptor"/>
    <property type="match status" value="1"/>
</dbReference>
<evidence type="ECO:0000256" key="28">
    <source>
        <dbReference type="PROSITE-ProRule" id="PRU00352"/>
    </source>
</evidence>
<feature type="disulfide bond" evidence="26">
    <location>
        <begin position="571"/>
        <end position="581"/>
    </location>
</feature>
<feature type="disulfide bond" evidence="26">
    <location>
        <begin position="559"/>
        <end position="575"/>
    </location>
</feature>
<evidence type="ECO:0000256" key="26">
    <source>
        <dbReference type="PIRSR" id="PIRSR000617-3"/>
    </source>
</evidence>
<organism evidence="33 34">
    <name type="scientific">Chiloscyllium punctatum</name>
    <name type="common">Brownbanded bambooshark</name>
    <name type="synonym">Hemiscyllium punctatum</name>
    <dbReference type="NCBI Taxonomy" id="137246"/>
    <lineage>
        <taxon>Eukaryota</taxon>
        <taxon>Metazoa</taxon>
        <taxon>Chordata</taxon>
        <taxon>Craniata</taxon>
        <taxon>Vertebrata</taxon>
        <taxon>Chondrichthyes</taxon>
        <taxon>Elasmobranchii</taxon>
        <taxon>Galeomorphii</taxon>
        <taxon>Galeoidea</taxon>
        <taxon>Orectolobiformes</taxon>
        <taxon>Hemiscylliidae</taxon>
        <taxon>Chiloscyllium</taxon>
    </lineage>
</organism>
<dbReference type="PROSITE" id="PS00109">
    <property type="entry name" value="PROTEIN_KINASE_TYR"/>
    <property type="match status" value="1"/>
</dbReference>
<dbReference type="GO" id="GO:0048468">
    <property type="term" value="P:cell development"/>
    <property type="evidence" value="ECO:0007669"/>
    <property type="project" value="UniProtKB-ARBA"/>
</dbReference>